<keyword evidence="5" id="KW-1185">Reference proteome</keyword>
<name>A0A5C3Q747_9AGAR</name>
<keyword evidence="4" id="KW-0540">Nuclease</keyword>
<dbReference type="GO" id="GO:0004527">
    <property type="term" value="F:exonuclease activity"/>
    <property type="evidence" value="ECO:0007669"/>
    <property type="project" value="UniProtKB-KW"/>
</dbReference>
<dbReference type="Pfam" id="PF22669">
    <property type="entry name" value="Exo_endo_phos2"/>
    <property type="match status" value="1"/>
</dbReference>
<dbReference type="EMBL" id="ML178854">
    <property type="protein sequence ID" value="TFK96859.1"/>
    <property type="molecule type" value="Genomic_DNA"/>
</dbReference>
<dbReference type="STRING" id="1884261.A0A5C3Q747"/>
<keyword evidence="4" id="KW-0255">Endonuclease</keyword>
<evidence type="ECO:0000313" key="4">
    <source>
        <dbReference type="EMBL" id="TFK96859.1"/>
    </source>
</evidence>
<reference evidence="4 5" key="1">
    <citation type="journal article" date="2019" name="Nat. Ecol. Evol.">
        <title>Megaphylogeny resolves global patterns of mushroom evolution.</title>
        <authorList>
            <person name="Varga T."/>
            <person name="Krizsan K."/>
            <person name="Foldi C."/>
            <person name="Dima B."/>
            <person name="Sanchez-Garcia M."/>
            <person name="Sanchez-Ramirez S."/>
            <person name="Szollosi G.J."/>
            <person name="Szarkandi J.G."/>
            <person name="Papp V."/>
            <person name="Albert L."/>
            <person name="Andreopoulos W."/>
            <person name="Angelini C."/>
            <person name="Antonin V."/>
            <person name="Barry K.W."/>
            <person name="Bougher N.L."/>
            <person name="Buchanan P."/>
            <person name="Buyck B."/>
            <person name="Bense V."/>
            <person name="Catcheside P."/>
            <person name="Chovatia M."/>
            <person name="Cooper J."/>
            <person name="Damon W."/>
            <person name="Desjardin D."/>
            <person name="Finy P."/>
            <person name="Geml J."/>
            <person name="Haridas S."/>
            <person name="Hughes K."/>
            <person name="Justo A."/>
            <person name="Karasinski D."/>
            <person name="Kautmanova I."/>
            <person name="Kiss B."/>
            <person name="Kocsube S."/>
            <person name="Kotiranta H."/>
            <person name="LaButti K.M."/>
            <person name="Lechner B.E."/>
            <person name="Liimatainen K."/>
            <person name="Lipzen A."/>
            <person name="Lukacs Z."/>
            <person name="Mihaltcheva S."/>
            <person name="Morgado L.N."/>
            <person name="Niskanen T."/>
            <person name="Noordeloos M.E."/>
            <person name="Ohm R.A."/>
            <person name="Ortiz-Santana B."/>
            <person name="Ovrebo C."/>
            <person name="Racz N."/>
            <person name="Riley R."/>
            <person name="Savchenko A."/>
            <person name="Shiryaev A."/>
            <person name="Soop K."/>
            <person name="Spirin V."/>
            <person name="Szebenyi C."/>
            <person name="Tomsovsky M."/>
            <person name="Tulloss R.E."/>
            <person name="Uehling J."/>
            <person name="Grigoriev I.V."/>
            <person name="Vagvolgyi C."/>
            <person name="Papp T."/>
            <person name="Martin F.M."/>
            <person name="Miettinen O."/>
            <person name="Hibbett D.S."/>
            <person name="Nagy L.G."/>
        </authorList>
    </citation>
    <scope>NUCLEOTIDE SEQUENCE [LARGE SCALE GENOMIC DNA]</scope>
    <source>
        <strain evidence="4 5">CBS 309.79</strain>
    </source>
</reference>
<dbReference type="InterPro" id="IPR036691">
    <property type="entry name" value="Endo/exonu/phosph_ase_sf"/>
</dbReference>
<feature type="domain" description="Jacalin-type lectin" evidence="2">
    <location>
        <begin position="303"/>
        <end position="442"/>
    </location>
</feature>
<dbReference type="GO" id="GO:0004519">
    <property type="term" value="F:endonuclease activity"/>
    <property type="evidence" value="ECO:0007669"/>
    <property type="project" value="UniProtKB-KW"/>
</dbReference>
<dbReference type="GO" id="GO:0046856">
    <property type="term" value="P:phosphatidylinositol dephosphorylation"/>
    <property type="evidence" value="ECO:0007669"/>
    <property type="project" value="InterPro"/>
</dbReference>
<dbReference type="PANTHER" id="PTHR16320">
    <property type="entry name" value="SPHINGOMYELINASE FAMILY MEMBER"/>
    <property type="match status" value="1"/>
</dbReference>
<keyword evidence="4" id="KW-0378">Hydrolase</keyword>
<keyword evidence="1" id="KW-0732">Signal</keyword>
<sequence>MISSVFILLALGGGLAGAQTSGSFNVLTYNVAGLPDILSSGNPEVNTPLISTRLGPYSVVNVQEDFNYHAALYRDDRHPHRSATSGGVPFGDGLNTLSNYPFMEEQRVKWERCNLNSGDCLTPKGFHFLRVRVAEGVWFDLYNLHTDAGSDSADQTARASNIQQVLTFARTWSAGMPIVVMGDTNSRYTTASDGQALRNFVSSLGLVDPWVKIIRGGNPPPGGSGALSCPKPFPSGTSQATIDACEVVDKIFVRGSPAVTFTATAYANDNNKFVDSANLPLSDHYPHSSVIAWSLSSSTRLGDPVGGPHGNPFNGIATLIEGKSVPKLTTITLRGGSRMDGVSYAVSYTGGGSTTTTHGGSGGTASTLTLNPGERVTQVTMCEGQKDSRTRVFSVSLLTSTGRTLAAGTTTGSCTTSRAPTTAGSGGAWGLVSGEELDRLGAVWGAVY</sequence>
<feature type="chain" id="PRO_5022727499" evidence="1">
    <location>
        <begin position="19"/>
        <end position="448"/>
    </location>
</feature>
<dbReference type="PANTHER" id="PTHR16320:SF1">
    <property type="entry name" value="SPHINGOMYELINASE DDB_G0288017"/>
    <property type="match status" value="1"/>
</dbReference>
<evidence type="ECO:0000259" key="3">
    <source>
        <dbReference type="Pfam" id="PF22669"/>
    </source>
</evidence>
<dbReference type="InterPro" id="IPR001229">
    <property type="entry name" value="Jacalin-like_lectin_dom"/>
</dbReference>
<feature type="signal peptide" evidence="1">
    <location>
        <begin position="1"/>
        <end position="18"/>
    </location>
</feature>
<dbReference type="InterPro" id="IPR038772">
    <property type="entry name" value="Sph/SMPD2-like"/>
</dbReference>
<dbReference type="Proteomes" id="UP000305067">
    <property type="component" value="Unassembled WGS sequence"/>
</dbReference>
<dbReference type="Gene3D" id="2.100.10.30">
    <property type="entry name" value="Jacalin-like lectin domain"/>
    <property type="match status" value="1"/>
</dbReference>
<dbReference type="InterPro" id="IPR000300">
    <property type="entry name" value="IPPc"/>
</dbReference>
<dbReference type="SUPFAM" id="SSF51101">
    <property type="entry name" value="Mannose-binding lectins"/>
    <property type="match status" value="1"/>
</dbReference>
<gene>
    <name evidence="4" type="ORF">BDV98DRAFT_514994</name>
</gene>
<organism evidence="4 5">
    <name type="scientific">Pterulicium gracile</name>
    <dbReference type="NCBI Taxonomy" id="1884261"/>
    <lineage>
        <taxon>Eukaryota</taxon>
        <taxon>Fungi</taxon>
        <taxon>Dikarya</taxon>
        <taxon>Basidiomycota</taxon>
        <taxon>Agaricomycotina</taxon>
        <taxon>Agaricomycetes</taxon>
        <taxon>Agaricomycetidae</taxon>
        <taxon>Agaricales</taxon>
        <taxon>Pleurotineae</taxon>
        <taxon>Pterulaceae</taxon>
        <taxon>Pterulicium</taxon>
    </lineage>
</organism>
<dbReference type="GO" id="GO:0004767">
    <property type="term" value="F:sphingomyelin phosphodiesterase activity"/>
    <property type="evidence" value="ECO:0007669"/>
    <property type="project" value="InterPro"/>
</dbReference>
<feature type="domain" description="Inositol polyphosphate-related phosphatase" evidence="3">
    <location>
        <begin position="55"/>
        <end position="201"/>
    </location>
</feature>
<dbReference type="OrthoDB" id="40902at2759"/>
<dbReference type="GO" id="GO:0016791">
    <property type="term" value="F:phosphatase activity"/>
    <property type="evidence" value="ECO:0007669"/>
    <property type="project" value="InterPro"/>
</dbReference>
<evidence type="ECO:0000256" key="1">
    <source>
        <dbReference type="SAM" id="SignalP"/>
    </source>
</evidence>
<dbReference type="GO" id="GO:0005737">
    <property type="term" value="C:cytoplasm"/>
    <property type="evidence" value="ECO:0007669"/>
    <property type="project" value="TreeGrafter"/>
</dbReference>
<dbReference type="Pfam" id="PF01419">
    <property type="entry name" value="Jacalin"/>
    <property type="match status" value="1"/>
</dbReference>
<proteinExistence type="predicted"/>
<evidence type="ECO:0000259" key="2">
    <source>
        <dbReference type="Pfam" id="PF01419"/>
    </source>
</evidence>
<protein>
    <submittedName>
        <fullName evidence="4">Endonuclease/exonuclease/phosphatase</fullName>
    </submittedName>
</protein>
<keyword evidence="4" id="KW-0269">Exonuclease</keyword>
<dbReference type="InterPro" id="IPR036404">
    <property type="entry name" value="Jacalin-like_lectin_dom_sf"/>
</dbReference>
<dbReference type="SUPFAM" id="SSF56219">
    <property type="entry name" value="DNase I-like"/>
    <property type="match status" value="1"/>
</dbReference>
<evidence type="ECO:0000313" key="5">
    <source>
        <dbReference type="Proteomes" id="UP000305067"/>
    </source>
</evidence>
<dbReference type="AlphaFoldDB" id="A0A5C3Q747"/>
<accession>A0A5C3Q747</accession>
<dbReference type="Gene3D" id="3.60.10.10">
    <property type="entry name" value="Endonuclease/exonuclease/phosphatase"/>
    <property type="match status" value="1"/>
</dbReference>